<name>A0A9N9NVL3_9GLOM</name>
<organism evidence="1 2">
    <name type="scientific">Funneliformis caledonium</name>
    <dbReference type="NCBI Taxonomy" id="1117310"/>
    <lineage>
        <taxon>Eukaryota</taxon>
        <taxon>Fungi</taxon>
        <taxon>Fungi incertae sedis</taxon>
        <taxon>Mucoromycota</taxon>
        <taxon>Glomeromycotina</taxon>
        <taxon>Glomeromycetes</taxon>
        <taxon>Glomerales</taxon>
        <taxon>Glomeraceae</taxon>
        <taxon>Funneliformis</taxon>
    </lineage>
</organism>
<evidence type="ECO:0000313" key="1">
    <source>
        <dbReference type="EMBL" id="CAG8776270.1"/>
    </source>
</evidence>
<sequence length="51" mass="5942">IWLKNILIDFSFGMNPVTLSLCADTDSESSRSIYEHNEILEMLHSIYDNKH</sequence>
<comment type="caution">
    <text evidence="1">The sequence shown here is derived from an EMBL/GenBank/DDBJ whole genome shotgun (WGS) entry which is preliminary data.</text>
</comment>
<protein>
    <submittedName>
        <fullName evidence="1">302_t:CDS:1</fullName>
    </submittedName>
</protein>
<proteinExistence type="predicted"/>
<gene>
    <name evidence="1" type="ORF">FCALED_LOCUS17849</name>
</gene>
<accession>A0A9N9NVL3</accession>
<reference evidence="1" key="1">
    <citation type="submission" date="2021-06" db="EMBL/GenBank/DDBJ databases">
        <authorList>
            <person name="Kallberg Y."/>
            <person name="Tangrot J."/>
            <person name="Rosling A."/>
        </authorList>
    </citation>
    <scope>NUCLEOTIDE SEQUENCE</scope>
    <source>
        <strain evidence="1">UK204</strain>
    </source>
</reference>
<feature type="non-terminal residue" evidence="1">
    <location>
        <position position="1"/>
    </location>
</feature>
<evidence type="ECO:0000313" key="2">
    <source>
        <dbReference type="Proteomes" id="UP000789570"/>
    </source>
</evidence>
<dbReference type="AlphaFoldDB" id="A0A9N9NVL3"/>
<keyword evidence="2" id="KW-1185">Reference proteome</keyword>
<dbReference type="EMBL" id="CAJVPQ010030154">
    <property type="protein sequence ID" value="CAG8776270.1"/>
    <property type="molecule type" value="Genomic_DNA"/>
</dbReference>
<dbReference type="Proteomes" id="UP000789570">
    <property type="component" value="Unassembled WGS sequence"/>
</dbReference>